<dbReference type="Pfam" id="PF14474">
    <property type="entry name" value="RTC4"/>
    <property type="match status" value="1"/>
</dbReference>
<dbReference type="SMART" id="SM01312">
    <property type="entry name" value="RTC4"/>
    <property type="match status" value="1"/>
</dbReference>
<gene>
    <name evidence="2" type="ORF">GMARGA_LOCUS27219</name>
</gene>
<sequence length="161" mass="18951">YKKIDNIELIEIQDDTIVANNNNDNFTYIINNDHFLRISKKTIQSKLEGIVKRLESKKAIRYIAKICKHKESFPGYYGMKGYTLMYEHLMKNTAVWKPNLGTDIKNKQEFMREVIIPELGVMFIKTDLKVSDYDTTIIITRKSIEYGNQNFFGDSNDDCFW</sequence>
<proteinExistence type="predicted"/>
<evidence type="ECO:0000259" key="1">
    <source>
        <dbReference type="SMART" id="SM01312"/>
    </source>
</evidence>
<reference evidence="2 3" key="1">
    <citation type="submission" date="2021-06" db="EMBL/GenBank/DDBJ databases">
        <authorList>
            <person name="Kallberg Y."/>
            <person name="Tangrot J."/>
            <person name="Rosling A."/>
        </authorList>
    </citation>
    <scope>NUCLEOTIDE SEQUENCE [LARGE SCALE GENOMIC DNA]</scope>
    <source>
        <strain evidence="2 3">120-4 pot B 10/14</strain>
    </source>
</reference>
<evidence type="ECO:0000313" key="2">
    <source>
        <dbReference type="EMBL" id="CAG8819092.1"/>
    </source>
</evidence>
<feature type="non-terminal residue" evidence="2">
    <location>
        <position position="1"/>
    </location>
</feature>
<organism evidence="2 3">
    <name type="scientific">Gigaspora margarita</name>
    <dbReference type="NCBI Taxonomy" id="4874"/>
    <lineage>
        <taxon>Eukaryota</taxon>
        <taxon>Fungi</taxon>
        <taxon>Fungi incertae sedis</taxon>
        <taxon>Mucoromycota</taxon>
        <taxon>Glomeromycotina</taxon>
        <taxon>Glomeromycetes</taxon>
        <taxon>Diversisporales</taxon>
        <taxon>Gigasporaceae</taxon>
        <taxon>Gigaspora</taxon>
    </lineage>
</organism>
<evidence type="ECO:0000313" key="3">
    <source>
        <dbReference type="Proteomes" id="UP000789901"/>
    </source>
</evidence>
<protein>
    <submittedName>
        <fullName evidence="2">12141_t:CDS:1</fullName>
    </submittedName>
</protein>
<keyword evidence="3" id="KW-1185">Reference proteome</keyword>
<name>A0ABN7W6K3_GIGMA</name>
<comment type="caution">
    <text evidence="2">The sequence shown here is derived from an EMBL/GenBank/DDBJ whole genome shotgun (WGS) entry which is preliminary data.</text>
</comment>
<dbReference type="InterPro" id="IPR028094">
    <property type="entry name" value="RTC4_C"/>
</dbReference>
<feature type="domain" description="Restriction of telomere capping protein 4 C-terminal" evidence="1">
    <location>
        <begin position="50"/>
        <end position="153"/>
    </location>
</feature>
<accession>A0ABN7W6K3</accession>
<dbReference type="EMBL" id="CAJVQB010032983">
    <property type="protein sequence ID" value="CAG8819092.1"/>
    <property type="molecule type" value="Genomic_DNA"/>
</dbReference>
<dbReference type="Proteomes" id="UP000789901">
    <property type="component" value="Unassembled WGS sequence"/>
</dbReference>